<evidence type="ECO:0000313" key="2">
    <source>
        <dbReference type="EMBL" id="CEM16577.1"/>
    </source>
</evidence>
<dbReference type="CDD" id="cd11572">
    <property type="entry name" value="RlmI_M_like"/>
    <property type="match status" value="1"/>
</dbReference>
<dbReference type="GO" id="GO:0003723">
    <property type="term" value="F:RNA binding"/>
    <property type="evidence" value="ECO:0007669"/>
    <property type="project" value="InterPro"/>
</dbReference>
<sequence length="687" mass="75194">MLTGTCVSSRLGGPHLIVSARRASIRPIATVEATRHGSPYPPKEDAAPTHKHRPSSGVVQQAAAEALAAIRRQQLDQRAICSSAEESDALAAAQQQSAWHIDLPPSDLSLAELPVWLSAAVRGLVCRYFAFPAGRAPLEWREAQRHVCVVCVRREGDHEKLASAVGRYPNHWEEGSPVVRAPAVRRVAWCALTGPSSVHIRTAPVSAPPGCLAVAVDGRGEVLGWGFWNPLSVFRVRLMAMGAASSASDTMDVHTMMHDKIRRARNVRKKCIPAVGHGRQQCSAVLACAYCVLFVTPQRRLCLGLPCEGVTDAYRLVNVEGDGLSGLCVDVYARHVVVRPSALWTEIWRPEIHHALRSQLSRPLSRGDTDAHHEGSRPAVWWRRSMGQLKVDGWQPKRGDHTPAANQGPSGASDGSPVCICEGGLRYEVSPWRGQKTGWFIDMRDNRLMVRDLFSRLLDRISGEHKRSWRDVSQRHHTQWSAVRQCRGLDLFSYTGGFALNMAHAYQHHLATAQQQSSRPPPTPMAVSITAVDHSPEAIATLHRNAQLNGLEGHVRAVQSDVMEYVCREGEAGGVYDLVVCDPPKRANVGGTSAWEEGGGVGEAVEQLVHLNAAVIKLVRSEGLLLTCTCSQVVTHSGAFLDVLKLAAQQANRQLCVVRELHASGDHPRDPFYAESEYLTGYLLSVR</sequence>
<dbReference type="OrthoDB" id="269872at2759"/>
<name>A0A0G4FQ64_VITBC</name>
<dbReference type="PANTHER" id="PTHR42873">
    <property type="entry name" value="RIBOSOMAL RNA LARGE SUBUNIT METHYLTRANSFERASE"/>
    <property type="match status" value="1"/>
</dbReference>
<dbReference type="Gene3D" id="2.30.130.10">
    <property type="entry name" value="PUA domain"/>
    <property type="match status" value="1"/>
</dbReference>
<gene>
    <name evidence="2" type="ORF">Vbra_15932</name>
</gene>
<feature type="region of interest" description="Disordered" evidence="1">
    <location>
        <begin position="392"/>
        <end position="415"/>
    </location>
</feature>
<protein>
    <recommendedName>
        <fullName evidence="4">S-adenosylmethionine-dependent methyltransferase domain-containing protein</fullName>
    </recommendedName>
</protein>
<reference evidence="2 3" key="1">
    <citation type="submission" date="2014-11" db="EMBL/GenBank/DDBJ databases">
        <authorList>
            <person name="Zhu J."/>
            <person name="Qi W."/>
            <person name="Song R."/>
        </authorList>
    </citation>
    <scope>NUCLEOTIDE SEQUENCE [LARGE SCALE GENOMIC DNA]</scope>
</reference>
<proteinExistence type="predicted"/>
<dbReference type="PANTHER" id="PTHR42873:SF1">
    <property type="entry name" value="S-ADENOSYLMETHIONINE-DEPENDENT METHYLTRANSFERASE DOMAIN-CONTAINING PROTEIN"/>
    <property type="match status" value="1"/>
</dbReference>
<dbReference type="InParanoid" id="A0A0G4FQ64"/>
<dbReference type="CDD" id="cd02440">
    <property type="entry name" value="AdoMet_MTases"/>
    <property type="match status" value="1"/>
</dbReference>
<feature type="region of interest" description="Disordered" evidence="1">
    <location>
        <begin position="32"/>
        <end position="58"/>
    </location>
</feature>
<dbReference type="EMBL" id="CDMY01000478">
    <property type="protein sequence ID" value="CEM16577.1"/>
    <property type="molecule type" value="Genomic_DNA"/>
</dbReference>
<evidence type="ECO:0000313" key="3">
    <source>
        <dbReference type="Proteomes" id="UP000041254"/>
    </source>
</evidence>
<dbReference type="SUPFAM" id="SSF53335">
    <property type="entry name" value="S-adenosyl-L-methionine-dependent methyltransferases"/>
    <property type="match status" value="1"/>
</dbReference>
<accession>A0A0G4FQ64</accession>
<evidence type="ECO:0000256" key="1">
    <source>
        <dbReference type="SAM" id="MobiDB-lite"/>
    </source>
</evidence>
<dbReference type="VEuPathDB" id="CryptoDB:Vbra_15932"/>
<dbReference type="Gene3D" id="3.30.750.80">
    <property type="entry name" value="RNA methyltransferase domain (HRMD) like"/>
    <property type="match status" value="1"/>
</dbReference>
<keyword evidence="3" id="KW-1185">Reference proteome</keyword>
<dbReference type="PhylomeDB" id="A0A0G4FQ64"/>
<dbReference type="InterPro" id="IPR036974">
    <property type="entry name" value="PUA_sf"/>
</dbReference>
<dbReference type="InterPro" id="IPR029063">
    <property type="entry name" value="SAM-dependent_MTases_sf"/>
</dbReference>
<dbReference type="AlphaFoldDB" id="A0A0G4FQ64"/>
<dbReference type="Proteomes" id="UP000041254">
    <property type="component" value="Unassembled WGS sequence"/>
</dbReference>
<organism evidence="2 3">
    <name type="scientific">Vitrella brassicaformis (strain CCMP3155)</name>
    <dbReference type="NCBI Taxonomy" id="1169540"/>
    <lineage>
        <taxon>Eukaryota</taxon>
        <taxon>Sar</taxon>
        <taxon>Alveolata</taxon>
        <taxon>Colpodellida</taxon>
        <taxon>Vitrellaceae</taxon>
        <taxon>Vitrella</taxon>
    </lineage>
</organism>
<evidence type="ECO:0008006" key="4">
    <source>
        <dbReference type="Google" id="ProtNLM"/>
    </source>
</evidence>
<dbReference type="STRING" id="1169540.A0A0G4FQ64"/>
<dbReference type="Gene3D" id="3.40.50.150">
    <property type="entry name" value="Vaccinia Virus protein VP39"/>
    <property type="match status" value="1"/>
</dbReference>